<proteinExistence type="predicted"/>
<accession>A0ABY8JW52</accession>
<keyword evidence="2" id="KW-1185">Reference proteome</keyword>
<reference evidence="1 2" key="1">
    <citation type="submission" date="2023-03" db="EMBL/GenBank/DDBJ databases">
        <authorList>
            <person name="Mo P."/>
        </authorList>
    </citation>
    <scope>NUCLEOTIDE SEQUENCE [LARGE SCALE GENOMIC DNA]</scope>
    <source>
        <strain evidence="1 2">HUAS 5</strain>
    </source>
</reference>
<evidence type="ECO:0000313" key="1">
    <source>
        <dbReference type="EMBL" id="WGD40085.1"/>
    </source>
</evidence>
<organism evidence="1 2">
    <name type="scientific">Streptomyces cathayae</name>
    <dbReference type="NCBI Taxonomy" id="3031124"/>
    <lineage>
        <taxon>Bacteria</taxon>
        <taxon>Bacillati</taxon>
        <taxon>Actinomycetota</taxon>
        <taxon>Actinomycetes</taxon>
        <taxon>Kitasatosporales</taxon>
        <taxon>Streptomycetaceae</taxon>
        <taxon>Streptomyces</taxon>
    </lineage>
</organism>
<protein>
    <recommendedName>
        <fullName evidence="3">Chemotaxis protein CheW</fullName>
    </recommendedName>
</protein>
<dbReference type="EMBL" id="CP121682">
    <property type="protein sequence ID" value="WGD40085.1"/>
    <property type="molecule type" value="Genomic_DNA"/>
</dbReference>
<dbReference type="Proteomes" id="UP001216440">
    <property type="component" value="Chromosome"/>
</dbReference>
<sequence>MVARSRLGAPVRDAAARKAPLSGMAVGPERVYLTLRGVPYALGVAEPSL</sequence>
<evidence type="ECO:0000313" key="2">
    <source>
        <dbReference type="Proteomes" id="UP001216440"/>
    </source>
</evidence>
<dbReference type="RefSeq" id="WP_279333104.1">
    <property type="nucleotide sequence ID" value="NZ_CP121682.1"/>
</dbReference>
<gene>
    <name evidence="1" type="ORF">PYS65_08040</name>
</gene>
<evidence type="ECO:0008006" key="3">
    <source>
        <dbReference type="Google" id="ProtNLM"/>
    </source>
</evidence>
<name>A0ABY8JW52_9ACTN</name>